<gene>
    <name evidence="1" type="ORF">OCBIM_22027294mg</name>
</gene>
<name>A0A0L8I9B9_OCTBM</name>
<dbReference type="EMBL" id="KQ416218">
    <property type="protein sequence ID" value="KOF98098.1"/>
    <property type="molecule type" value="Genomic_DNA"/>
</dbReference>
<protein>
    <submittedName>
        <fullName evidence="1">Uncharacterized protein</fullName>
    </submittedName>
</protein>
<dbReference type="AlphaFoldDB" id="A0A0L8I9B9"/>
<evidence type="ECO:0000313" key="1">
    <source>
        <dbReference type="EMBL" id="KOF98098.1"/>
    </source>
</evidence>
<proteinExistence type="predicted"/>
<organism evidence="1">
    <name type="scientific">Octopus bimaculoides</name>
    <name type="common">California two-spotted octopus</name>
    <dbReference type="NCBI Taxonomy" id="37653"/>
    <lineage>
        <taxon>Eukaryota</taxon>
        <taxon>Metazoa</taxon>
        <taxon>Spiralia</taxon>
        <taxon>Lophotrochozoa</taxon>
        <taxon>Mollusca</taxon>
        <taxon>Cephalopoda</taxon>
        <taxon>Coleoidea</taxon>
        <taxon>Octopodiformes</taxon>
        <taxon>Octopoda</taxon>
        <taxon>Incirrata</taxon>
        <taxon>Octopodidae</taxon>
        <taxon>Octopus</taxon>
    </lineage>
</organism>
<sequence>MFISFERASHAFSHFLSFSLCVLLPLSHCLSLWPSLSFRLQFHSQSPPLHYLNI</sequence>
<accession>A0A0L8I9B9</accession>
<reference evidence="1" key="1">
    <citation type="submission" date="2015-07" db="EMBL/GenBank/DDBJ databases">
        <title>MeaNS - Measles Nucleotide Surveillance Program.</title>
        <authorList>
            <person name="Tran T."/>
            <person name="Druce J."/>
        </authorList>
    </citation>
    <scope>NUCLEOTIDE SEQUENCE</scope>
    <source>
        <strain evidence="1">UCB-OBI-ISO-001</strain>
        <tissue evidence="1">Gonad</tissue>
    </source>
</reference>